<name>A0A1B6DI58_9HEMI</name>
<evidence type="ECO:0000313" key="1">
    <source>
        <dbReference type="EMBL" id="JAS25364.1"/>
    </source>
</evidence>
<dbReference type="EMBL" id="GEDC01011934">
    <property type="protein sequence ID" value="JAS25364.1"/>
    <property type="molecule type" value="Transcribed_RNA"/>
</dbReference>
<dbReference type="AlphaFoldDB" id="A0A1B6DI58"/>
<accession>A0A1B6DI58</accession>
<sequence length="176" mass="20873">KSNKVTDIKREHEIQSENNLDKVKVVDPFFITKENENYITNQVPVSEKNVIFEKNKKEIFDSYSTERTSIEQLENRFNASSEFKNRKERRSGLSKTTKLYKPTVNSRSFFDYKRKDKFQDNYPKMTKTSNIYEKVLPNNSNVTAKDNNKNLHPSWEAKKKINSIVEYQGKKIKFDD</sequence>
<proteinExistence type="predicted"/>
<gene>
    <name evidence="1" type="ORF">g.20993</name>
</gene>
<reference evidence="1" key="1">
    <citation type="submission" date="2015-12" db="EMBL/GenBank/DDBJ databases">
        <title>De novo transcriptome assembly of four potential Pierce s Disease insect vectors from Arizona vineyards.</title>
        <authorList>
            <person name="Tassone E.E."/>
        </authorList>
    </citation>
    <scope>NUCLEOTIDE SEQUENCE</scope>
</reference>
<feature type="non-terminal residue" evidence="1">
    <location>
        <position position="1"/>
    </location>
</feature>
<protein>
    <recommendedName>
        <fullName evidence="2">Bud22 domain-containing protein</fullName>
    </recommendedName>
</protein>
<organism evidence="1">
    <name type="scientific">Clastoptera arizonana</name>
    <name type="common">Arizona spittle bug</name>
    <dbReference type="NCBI Taxonomy" id="38151"/>
    <lineage>
        <taxon>Eukaryota</taxon>
        <taxon>Metazoa</taxon>
        <taxon>Ecdysozoa</taxon>
        <taxon>Arthropoda</taxon>
        <taxon>Hexapoda</taxon>
        <taxon>Insecta</taxon>
        <taxon>Pterygota</taxon>
        <taxon>Neoptera</taxon>
        <taxon>Paraneoptera</taxon>
        <taxon>Hemiptera</taxon>
        <taxon>Auchenorrhyncha</taxon>
        <taxon>Cercopoidea</taxon>
        <taxon>Clastopteridae</taxon>
        <taxon>Clastoptera</taxon>
    </lineage>
</organism>
<evidence type="ECO:0008006" key="2">
    <source>
        <dbReference type="Google" id="ProtNLM"/>
    </source>
</evidence>